<dbReference type="Pfam" id="PF00933">
    <property type="entry name" value="Glyco_hydro_3"/>
    <property type="match status" value="1"/>
</dbReference>
<dbReference type="PANTHER" id="PTHR30480">
    <property type="entry name" value="BETA-HEXOSAMINIDASE-RELATED"/>
    <property type="match status" value="1"/>
</dbReference>
<keyword evidence="5" id="KW-0326">Glycosidase</keyword>
<evidence type="ECO:0000256" key="2">
    <source>
        <dbReference type="ARBA" id="ARBA00005336"/>
    </source>
</evidence>
<evidence type="ECO:0000256" key="3">
    <source>
        <dbReference type="ARBA" id="ARBA00012663"/>
    </source>
</evidence>
<evidence type="ECO:0000256" key="1">
    <source>
        <dbReference type="ARBA" id="ARBA00001231"/>
    </source>
</evidence>
<feature type="domain" description="Glycoside hydrolase family 3 C-terminal" evidence="8">
    <location>
        <begin position="418"/>
        <end position="549"/>
    </location>
</feature>
<dbReference type="GO" id="GO:0009254">
    <property type="term" value="P:peptidoglycan turnover"/>
    <property type="evidence" value="ECO:0007669"/>
    <property type="project" value="TreeGrafter"/>
</dbReference>
<evidence type="ECO:0000313" key="10">
    <source>
        <dbReference type="Proteomes" id="UP000256269"/>
    </source>
</evidence>
<keyword evidence="4" id="KW-0378">Hydrolase</keyword>
<dbReference type="Gene3D" id="3.40.50.1700">
    <property type="entry name" value="Glycoside hydrolase family 3 C-terminal domain"/>
    <property type="match status" value="1"/>
</dbReference>
<evidence type="ECO:0000256" key="6">
    <source>
        <dbReference type="SAM" id="SignalP"/>
    </source>
</evidence>
<accession>A0A3E0HV68</accession>
<feature type="signal peptide" evidence="6">
    <location>
        <begin position="1"/>
        <end position="23"/>
    </location>
</feature>
<proteinExistence type="inferred from homology"/>
<dbReference type="FunFam" id="3.20.20.300:FF:000014">
    <property type="entry name" value="Beta-hexosaminidase, lipoprotein"/>
    <property type="match status" value="1"/>
</dbReference>
<comment type="catalytic activity">
    <reaction evidence="1">
        <text>Hydrolysis of terminal non-reducing N-acetyl-D-hexosamine residues in N-acetyl-beta-D-hexosaminides.</text>
        <dbReference type="EC" id="3.2.1.52"/>
    </reaction>
</comment>
<evidence type="ECO:0000313" key="9">
    <source>
        <dbReference type="EMBL" id="REH50180.1"/>
    </source>
</evidence>
<dbReference type="Gene3D" id="3.20.20.300">
    <property type="entry name" value="Glycoside hydrolase, family 3, N-terminal domain"/>
    <property type="match status" value="1"/>
</dbReference>
<dbReference type="InterPro" id="IPR036881">
    <property type="entry name" value="Glyco_hydro_3_C_sf"/>
</dbReference>
<organism evidence="9 10">
    <name type="scientific">Kutzneria buriramensis</name>
    <dbReference type="NCBI Taxonomy" id="1045776"/>
    <lineage>
        <taxon>Bacteria</taxon>
        <taxon>Bacillati</taxon>
        <taxon>Actinomycetota</taxon>
        <taxon>Actinomycetes</taxon>
        <taxon>Pseudonocardiales</taxon>
        <taxon>Pseudonocardiaceae</taxon>
        <taxon>Kutzneria</taxon>
    </lineage>
</organism>
<reference evidence="9 10" key="1">
    <citation type="submission" date="2018-08" db="EMBL/GenBank/DDBJ databases">
        <title>Genomic Encyclopedia of Archaeal and Bacterial Type Strains, Phase II (KMG-II): from individual species to whole genera.</title>
        <authorList>
            <person name="Goeker M."/>
        </authorList>
    </citation>
    <scope>NUCLEOTIDE SEQUENCE [LARGE SCALE GENOMIC DNA]</scope>
    <source>
        <strain evidence="9 10">DSM 45791</strain>
    </source>
</reference>
<evidence type="ECO:0000256" key="4">
    <source>
        <dbReference type="ARBA" id="ARBA00022801"/>
    </source>
</evidence>
<evidence type="ECO:0000259" key="8">
    <source>
        <dbReference type="Pfam" id="PF01915"/>
    </source>
</evidence>
<dbReference type="AlphaFoldDB" id="A0A3E0HV68"/>
<evidence type="ECO:0000256" key="5">
    <source>
        <dbReference type="ARBA" id="ARBA00023295"/>
    </source>
</evidence>
<name>A0A3E0HV68_9PSEU</name>
<dbReference type="InterPro" id="IPR001764">
    <property type="entry name" value="Glyco_hydro_3_N"/>
</dbReference>
<dbReference type="SUPFAM" id="SSF51445">
    <property type="entry name" value="(Trans)glycosidases"/>
    <property type="match status" value="1"/>
</dbReference>
<dbReference type="InterPro" id="IPR050226">
    <property type="entry name" value="NagZ_Beta-hexosaminidase"/>
</dbReference>
<keyword evidence="10" id="KW-1185">Reference proteome</keyword>
<evidence type="ECO:0000259" key="7">
    <source>
        <dbReference type="Pfam" id="PF00933"/>
    </source>
</evidence>
<gene>
    <name evidence="9" type="ORF">BCF44_104454</name>
</gene>
<dbReference type="EC" id="3.2.1.52" evidence="3"/>
<dbReference type="PANTHER" id="PTHR30480:SF13">
    <property type="entry name" value="BETA-HEXOSAMINIDASE"/>
    <property type="match status" value="1"/>
</dbReference>
<comment type="caution">
    <text evidence="9">The sequence shown here is derived from an EMBL/GenBank/DDBJ whole genome shotgun (WGS) entry which is preliminary data.</text>
</comment>
<sequence length="558" mass="58267">MRRTVVALLAGLAAMATTVPAGAADAQPDQARPNQVGALMRGMTLAEKVGQLFMTYGYGPTAGTVDARNQSEFGVDTPAQLVQKYHLGGVIYFAWSDNVQNPTQIAGLSNGLQQAALSSGAHIPLLISTDQEEGLVTRIGAPATTFPGSMALGATRSTADAEQAAAITGRELRAMGVNMNNAPDSDVNVNPANPVIGVRSFGADPTLVSNMVSAQVKGYQQSVVTTSKHFPGHGDAATDSHTGLPVIDHDKATWEKIDAPPFRAAIKAGVDVIMSAHIVFPKIDPSGDPSTLSPTVLTGMLRDELDYRGVVITDSLQMAGVRQKYSDAEIPVKALQAGADMLLMPQNVGTAVDAVINAVETGQLSEQRIDQSVARILAAKLRRGVLFNPFVNVDTVAKKVGTAPSLATAQRITDKSVTVLSNDGTLPLKAKSVLVTGWGVTTTQTLADALTAQGIPASKTATDYDAIVVTTNGAATDPAQRQRVRDLVATGKPVIAVGVGNPYDPGAIPEAHTWIDTYSYTAVSMRSLARVLAGVVGPRGKLPVDIPNSYSFGTGLTW</sequence>
<feature type="domain" description="Glycoside hydrolase family 3 N-terminal" evidence="7">
    <location>
        <begin position="44"/>
        <end position="378"/>
    </location>
</feature>
<dbReference type="Proteomes" id="UP000256269">
    <property type="component" value="Unassembled WGS sequence"/>
</dbReference>
<dbReference type="GO" id="GO:0004563">
    <property type="term" value="F:beta-N-acetylhexosaminidase activity"/>
    <property type="evidence" value="ECO:0007669"/>
    <property type="project" value="UniProtKB-EC"/>
</dbReference>
<dbReference type="InterPro" id="IPR036962">
    <property type="entry name" value="Glyco_hydro_3_N_sf"/>
</dbReference>
<dbReference type="EMBL" id="QUNO01000004">
    <property type="protein sequence ID" value="REH50180.1"/>
    <property type="molecule type" value="Genomic_DNA"/>
</dbReference>
<keyword evidence="6" id="KW-0732">Signal</keyword>
<dbReference type="InterPro" id="IPR002772">
    <property type="entry name" value="Glyco_hydro_3_C"/>
</dbReference>
<protein>
    <recommendedName>
        <fullName evidence="3">beta-N-acetylhexosaminidase</fullName>
        <ecNumber evidence="3">3.2.1.52</ecNumber>
    </recommendedName>
</protein>
<dbReference type="GO" id="GO:0005975">
    <property type="term" value="P:carbohydrate metabolic process"/>
    <property type="evidence" value="ECO:0007669"/>
    <property type="project" value="InterPro"/>
</dbReference>
<feature type="chain" id="PRO_5017638764" description="beta-N-acetylhexosaminidase" evidence="6">
    <location>
        <begin position="24"/>
        <end position="558"/>
    </location>
</feature>
<dbReference type="SUPFAM" id="SSF52279">
    <property type="entry name" value="Beta-D-glucan exohydrolase, C-terminal domain"/>
    <property type="match status" value="1"/>
</dbReference>
<dbReference type="InterPro" id="IPR017853">
    <property type="entry name" value="GH"/>
</dbReference>
<dbReference type="Pfam" id="PF01915">
    <property type="entry name" value="Glyco_hydro_3_C"/>
    <property type="match status" value="1"/>
</dbReference>
<comment type="similarity">
    <text evidence="2">Belongs to the glycosyl hydrolase 3 family.</text>
</comment>